<feature type="domain" description="LysM" evidence="1">
    <location>
        <begin position="154"/>
        <end position="198"/>
    </location>
</feature>
<dbReference type="PANTHER" id="PTHR21666">
    <property type="entry name" value="PEPTIDASE-RELATED"/>
    <property type="match status" value="1"/>
</dbReference>
<dbReference type="InterPro" id="IPR011055">
    <property type="entry name" value="Dup_hybrid_motif"/>
</dbReference>
<sequence length="250" mass="27515">MELVFSGYRISQSYGWKPFGSGLQFHQGIDLVKSHKSPVHAFTEGTVLYAGMGKTGTGLGNYGNVVFVKDKNGRGQLYAHLDSVAVKAGASIKKGQVIGYQGMTGQVTGSHLHYEVRKKTAPSYGWESDQVHSTLEPTAYLQNFYPQPAPATFTKYIVKAGDTLSQIANHYHTTVNILKAENNISNENLIRVGQVLRIPNAGNPVYYTVKSGDNLTEIAKNYYTTVNKLVSMNDIKNINLLQVGQKLRVK</sequence>
<name>A0ABW4KEA7_9BACI</name>
<feature type="domain" description="LysM" evidence="1">
    <location>
        <begin position="205"/>
        <end position="249"/>
    </location>
</feature>
<organism evidence="2 3">
    <name type="scientific">Siminovitchia sediminis</name>
    <dbReference type="NCBI Taxonomy" id="1274353"/>
    <lineage>
        <taxon>Bacteria</taxon>
        <taxon>Bacillati</taxon>
        <taxon>Bacillota</taxon>
        <taxon>Bacilli</taxon>
        <taxon>Bacillales</taxon>
        <taxon>Bacillaceae</taxon>
        <taxon>Siminovitchia</taxon>
    </lineage>
</organism>
<evidence type="ECO:0000313" key="3">
    <source>
        <dbReference type="Proteomes" id="UP001597301"/>
    </source>
</evidence>
<evidence type="ECO:0000313" key="2">
    <source>
        <dbReference type="EMBL" id="MFD1705669.1"/>
    </source>
</evidence>
<dbReference type="Pfam" id="PF01476">
    <property type="entry name" value="LysM"/>
    <property type="match status" value="2"/>
</dbReference>
<dbReference type="CDD" id="cd12797">
    <property type="entry name" value="M23_peptidase"/>
    <property type="match status" value="1"/>
</dbReference>
<dbReference type="PROSITE" id="PS51782">
    <property type="entry name" value="LYSM"/>
    <property type="match status" value="2"/>
</dbReference>
<dbReference type="InterPro" id="IPR050570">
    <property type="entry name" value="Cell_wall_metabolism_enzyme"/>
</dbReference>
<dbReference type="Proteomes" id="UP001597301">
    <property type="component" value="Unassembled WGS sequence"/>
</dbReference>
<dbReference type="SUPFAM" id="SSF51261">
    <property type="entry name" value="Duplicated hybrid motif"/>
    <property type="match status" value="1"/>
</dbReference>
<dbReference type="SMART" id="SM00257">
    <property type="entry name" value="LysM"/>
    <property type="match status" value="2"/>
</dbReference>
<dbReference type="Pfam" id="PF01551">
    <property type="entry name" value="Peptidase_M23"/>
    <property type="match status" value="1"/>
</dbReference>
<protein>
    <submittedName>
        <fullName evidence="2">LysM peptidoglycan-binding domain-containing protein</fullName>
    </submittedName>
</protein>
<gene>
    <name evidence="2" type="ORF">ACFSCZ_02760</name>
</gene>
<dbReference type="Gene3D" id="3.10.350.10">
    <property type="entry name" value="LysM domain"/>
    <property type="match status" value="2"/>
</dbReference>
<keyword evidence="3" id="KW-1185">Reference proteome</keyword>
<dbReference type="RefSeq" id="WP_380772217.1">
    <property type="nucleotide sequence ID" value="NZ_JBHUEO010000005.1"/>
</dbReference>
<dbReference type="PANTHER" id="PTHR21666:SF270">
    <property type="entry name" value="MUREIN HYDROLASE ACTIVATOR ENVC"/>
    <property type="match status" value="1"/>
</dbReference>
<dbReference type="InterPro" id="IPR036779">
    <property type="entry name" value="LysM_dom_sf"/>
</dbReference>
<dbReference type="Gene3D" id="2.70.70.10">
    <property type="entry name" value="Glucose Permease (Domain IIA)"/>
    <property type="match status" value="1"/>
</dbReference>
<proteinExistence type="predicted"/>
<dbReference type="CDD" id="cd00118">
    <property type="entry name" value="LysM"/>
    <property type="match status" value="2"/>
</dbReference>
<dbReference type="InterPro" id="IPR018392">
    <property type="entry name" value="LysM"/>
</dbReference>
<reference evidence="3" key="1">
    <citation type="journal article" date="2019" name="Int. J. Syst. Evol. Microbiol.">
        <title>The Global Catalogue of Microorganisms (GCM) 10K type strain sequencing project: providing services to taxonomists for standard genome sequencing and annotation.</title>
        <authorList>
            <consortium name="The Broad Institute Genomics Platform"/>
            <consortium name="The Broad Institute Genome Sequencing Center for Infectious Disease"/>
            <person name="Wu L."/>
            <person name="Ma J."/>
        </authorList>
    </citation>
    <scope>NUCLEOTIDE SEQUENCE [LARGE SCALE GENOMIC DNA]</scope>
    <source>
        <strain evidence="3">CGMCC 1.12295</strain>
    </source>
</reference>
<dbReference type="InterPro" id="IPR016047">
    <property type="entry name" value="M23ase_b-sheet_dom"/>
</dbReference>
<dbReference type="SUPFAM" id="SSF54106">
    <property type="entry name" value="LysM domain"/>
    <property type="match status" value="2"/>
</dbReference>
<accession>A0ABW4KEA7</accession>
<comment type="caution">
    <text evidence="2">The sequence shown here is derived from an EMBL/GenBank/DDBJ whole genome shotgun (WGS) entry which is preliminary data.</text>
</comment>
<evidence type="ECO:0000259" key="1">
    <source>
        <dbReference type="PROSITE" id="PS51782"/>
    </source>
</evidence>
<dbReference type="EMBL" id="JBHUEO010000005">
    <property type="protein sequence ID" value="MFD1705669.1"/>
    <property type="molecule type" value="Genomic_DNA"/>
</dbReference>